<dbReference type="Pfam" id="PF13671">
    <property type="entry name" value="AAA_33"/>
    <property type="match status" value="1"/>
</dbReference>
<protein>
    <recommendedName>
        <fullName evidence="3">AAA domain-containing protein</fullName>
    </recommendedName>
</protein>
<reference evidence="2" key="1">
    <citation type="journal article" date="2019" name="Int. J. Syst. Evol. Microbiol.">
        <title>The Global Catalogue of Microorganisms (GCM) 10K type strain sequencing project: providing services to taxonomists for standard genome sequencing and annotation.</title>
        <authorList>
            <consortium name="The Broad Institute Genomics Platform"/>
            <consortium name="The Broad Institute Genome Sequencing Center for Infectious Disease"/>
            <person name="Wu L."/>
            <person name="Ma J."/>
        </authorList>
    </citation>
    <scope>NUCLEOTIDE SEQUENCE [LARGE SCALE GENOMIC DNA]</scope>
    <source>
        <strain evidence="2">JCM 14559</strain>
    </source>
</reference>
<dbReference type="PROSITE" id="PS51257">
    <property type="entry name" value="PROKAR_LIPOPROTEIN"/>
    <property type="match status" value="1"/>
</dbReference>
<dbReference type="Gene3D" id="3.40.50.300">
    <property type="entry name" value="P-loop containing nucleotide triphosphate hydrolases"/>
    <property type="match status" value="1"/>
</dbReference>
<dbReference type="Proteomes" id="UP001500897">
    <property type="component" value="Unassembled WGS sequence"/>
</dbReference>
<dbReference type="EMBL" id="BAAANS010000078">
    <property type="protein sequence ID" value="GAA2121362.1"/>
    <property type="molecule type" value="Genomic_DNA"/>
</dbReference>
<comment type="caution">
    <text evidence="1">The sequence shown here is derived from an EMBL/GenBank/DDBJ whole genome shotgun (WGS) entry which is preliminary data.</text>
</comment>
<dbReference type="InterPro" id="IPR027417">
    <property type="entry name" value="P-loop_NTPase"/>
</dbReference>
<keyword evidence="2" id="KW-1185">Reference proteome</keyword>
<proteinExistence type="predicted"/>
<dbReference type="RefSeq" id="WP_344558335.1">
    <property type="nucleotide sequence ID" value="NZ_BAAANS010000078.1"/>
</dbReference>
<evidence type="ECO:0000313" key="2">
    <source>
        <dbReference type="Proteomes" id="UP001500897"/>
    </source>
</evidence>
<dbReference type="SUPFAM" id="SSF52540">
    <property type="entry name" value="P-loop containing nucleoside triphosphate hydrolases"/>
    <property type="match status" value="1"/>
</dbReference>
<gene>
    <name evidence="1" type="ORF">GCM10009759_70990</name>
</gene>
<evidence type="ECO:0000313" key="1">
    <source>
        <dbReference type="EMBL" id="GAA2121362.1"/>
    </source>
</evidence>
<evidence type="ECO:0008006" key="3">
    <source>
        <dbReference type="Google" id="ProtNLM"/>
    </source>
</evidence>
<organism evidence="1 2">
    <name type="scientific">Kitasatospora saccharophila</name>
    <dbReference type="NCBI Taxonomy" id="407973"/>
    <lineage>
        <taxon>Bacteria</taxon>
        <taxon>Bacillati</taxon>
        <taxon>Actinomycetota</taxon>
        <taxon>Actinomycetes</taxon>
        <taxon>Kitasatosporales</taxon>
        <taxon>Streptomycetaceae</taxon>
        <taxon>Kitasatospora</taxon>
    </lineage>
</organism>
<sequence length="193" mass="21410">MTDRRHPACSEPHNPCTIDCYREPQANTLHGIAACIRCNSPAFGVLVVMVGASGSGKSHLLRHLPAHQIVSLDRLRAVVSEPGDQDATADAVLLQHQILGMRLRRARTTAVDNTSVEQLHRLQLVELAHQHGRRCIAAWVDAPLPTCLARNAARPDHERVPEDVLRWQHAMARSARLTLPGEGFDEIRHHRTA</sequence>
<name>A0ABP5JQN7_9ACTN</name>
<accession>A0ABP5JQN7</accession>